<reference evidence="10" key="1">
    <citation type="submission" date="2025-08" db="UniProtKB">
        <authorList>
            <consortium name="RefSeq"/>
        </authorList>
    </citation>
    <scope>IDENTIFICATION</scope>
    <source>
        <tissue evidence="10">Tentacle</tissue>
    </source>
</reference>
<dbReference type="Gene3D" id="2.130.10.10">
    <property type="entry name" value="YVTN repeat-like/Quinoprotein amine dehydrogenase"/>
    <property type="match status" value="1"/>
</dbReference>
<keyword evidence="3" id="KW-0677">Repeat</keyword>
<evidence type="ECO:0000256" key="8">
    <source>
        <dbReference type="SAM" id="MobiDB-lite"/>
    </source>
</evidence>
<evidence type="ECO:0000256" key="3">
    <source>
        <dbReference type="ARBA" id="ARBA00022737"/>
    </source>
</evidence>
<dbReference type="GO" id="GO:0012505">
    <property type="term" value="C:endomembrane system"/>
    <property type="evidence" value="ECO:0007669"/>
    <property type="project" value="UniProtKB-SubCell"/>
</dbReference>
<dbReference type="InterPro" id="IPR001680">
    <property type="entry name" value="WD40_rpt"/>
</dbReference>
<evidence type="ECO:0000256" key="5">
    <source>
        <dbReference type="ARBA" id="ARBA00023121"/>
    </source>
</evidence>
<dbReference type="Pfam" id="PF21032">
    <property type="entry name" value="PROPPIN"/>
    <property type="match status" value="1"/>
</dbReference>
<dbReference type="RefSeq" id="XP_031575209.1">
    <property type="nucleotide sequence ID" value="XM_031719349.1"/>
</dbReference>
<dbReference type="GO" id="GO:0032266">
    <property type="term" value="F:phosphatidylinositol-3-phosphate binding"/>
    <property type="evidence" value="ECO:0007669"/>
    <property type="project" value="UniProtKB-ARBA"/>
</dbReference>
<dbReference type="GO" id="GO:0006950">
    <property type="term" value="P:response to stress"/>
    <property type="evidence" value="ECO:0007669"/>
    <property type="project" value="UniProtKB-ARBA"/>
</dbReference>
<evidence type="ECO:0000256" key="1">
    <source>
        <dbReference type="ARBA" id="ARBA00004184"/>
    </source>
</evidence>
<sequence length="439" mass="47842">MNLAAYGGDPSGNLLFVNFNQDCSSLAVGAKTGYKLYSLGSVEKLEEIYEYGDTEDICIVERLFSSSLVAVVSLSAPRKLKVCHFKKGTEICNYSYPNTILAVRLNRVRLLVVLEESLYIHNIRDMKVLHTIRDTPPNATGLSALSVNSDNCYLAYPGSNQIGEVQIFDAVNLRAVTMIPAHDNPVAAMAFNNAGTKLATASEKGTVIRVFSIPDGLKLHEFRRGVKRCVQINSLAFSHDSLFLSASSNTETVHIFKLELPKDKPSEETAGWMGYFGKALSPSNYLPSQVTEVFNQGRSFANVRLPVAGLRNVCAIATIGKLPRLLVASADGYLYIYNIDPDEGGDCTLLKQHRLIGHEDGDKTHEEETVASEGATSRDRHDSSSSQKSAMATPLSTSPGNPPLENSPQAAANQSEPQRTGNLKLDDDSEYPPLTVHND</sequence>
<dbReference type="GO" id="GO:0000407">
    <property type="term" value="C:phagophore assembly site"/>
    <property type="evidence" value="ECO:0007669"/>
    <property type="project" value="UniProtKB-ARBA"/>
</dbReference>
<dbReference type="SUPFAM" id="SSF50978">
    <property type="entry name" value="WD40 repeat-like"/>
    <property type="match status" value="1"/>
</dbReference>
<evidence type="ECO:0000256" key="4">
    <source>
        <dbReference type="ARBA" id="ARBA00023006"/>
    </source>
</evidence>
<organism evidence="9 10">
    <name type="scientific">Actinia tenebrosa</name>
    <name type="common">Australian red waratah sea anemone</name>
    <dbReference type="NCBI Taxonomy" id="6105"/>
    <lineage>
        <taxon>Eukaryota</taxon>
        <taxon>Metazoa</taxon>
        <taxon>Cnidaria</taxon>
        <taxon>Anthozoa</taxon>
        <taxon>Hexacorallia</taxon>
        <taxon>Actiniaria</taxon>
        <taxon>Actiniidae</taxon>
        <taxon>Actinia</taxon>
    </lineage>
</organism>
<name>A0A6P8J639_ACTTE</name>
<dbReference type="AlphaFoldDB" id="A0A6P8J639"/>
<evidence type="ECO:0000256" key="7">
    <source>
        <dbReference type="ARBA" id="ARBA00025740"/>
    </source>
</evidence>
<feature type="compositionally biased region" description="Polar residues" evidence="8">
    <location>
        <begin position="384"/>
        <end position="421"/>
    </location>
</feature>
<dbReference type="GeneID" id="116308843"/>
<dbReference type="InterPro" id="IPR048720">
    <property type="entry name" value="PROPPIN"/>
</dbReference>
<gene>
    <name evidence="10" type="primary">LOC116308843</name>
</gene>
<evidence type="ECO:0000313" key="10">
    <source>
        <dbReference type="RefSeq" id="XP_031575209.1"/>
    </source>
</evidence>
<dbReference type="FunCoup" id="A0A6P8J639">
    <property type="interactions" value="2351"/>
</dbReference>
<dbReference type="KEGG" id="aten:116308843"/>
<evidence type="ECO:0000256" key="2">
    <source>
        <dbReference type="ARBA" id="ARBA00022574"/>
    </source>
</evidence>
<dbReference type="PANTHER" id="PTHR11227">
    <property type="entry name" value="WD-REPEAT PROTEIN INTERACTING WITH PHOSPHOINOSIDES WIPI -RELATED"/>
    <property type="match status" value="1"/>
</dbReference>
<keyword evidence="6" id="KW-0472">Membrane</keyword>
<keyword evidence="9" id="KW-1185">Reference proteome</keyword>
<evidence type="ECO:0000256" key="6">
    <source>
        <dbReference type="ARBA" id="ARBA00023136"/>
    </source>
</evidence>
<dbReference type="Proteomes" id="UP000515163">
    <property type="component" value="Unplaced"/>
</dbReference>
<evidence type="ECO:0000313" key="9">
    <source>
        <dbReference type="Proteomes" id="UP000515163"/>
    </source>
</evidence>
<accession>A0A6P8J639</accession>
<dbReference type="OrthoDB" id="1667587at2759"/>
<keyword evidence="4" id="KW-0072">Autophagy</keyword>
<keyword evidence="5" id="KW-0446">Lipid-binding</keyword>
<dbReference type="FunFam" id="2.130.10.10:FF:000145">
    <property type="entry name" value="WD repeat domain phosphoinositide-interacting protein 2"/>
    <property type="match status" value="1"/>
</dbReference>
<dbReference type="GO" id="GO:0034497">
    <property type="term" value="P:protein localization to phagophore assembly site"/>
    <property type="evidence" value="ECO:0007669"/>
    <property type="project" value="UniProtKB-ARBA"/>
</dbReference>
<dbReference type="SMART" id="SM00320">
    <property type="entry name" value="WD40"/>
    <property type="match status" value="3"/>
</dbReference>
<dbReference type="InterPro" id="IPR015943">
    <property type="entry name" value="WD40/YVTN_repeat-like_dom_sf"/>
</dbReference>
<protein>
    <submittedName>
        <fullName evidence="10">WD repeat domain phosphoinositide-interacting protein 2-like</fullName>
    </submittedName>
</protein>
<dbReference type="InterPro" id="IPR036322">
    <property type="entry name" value="WD40_repeat_dom_sf"/>
</dbReference>
<keyword evidence="2" id="KW-0853">WD repeat</keyword>
<dbReference type="InParanoid" id="A0A6P8J639"/>
<comment type="similarity">
    <text evidence="7">Belongs to the WD repeat PROPPIN family.</text>
</comment>
<feature type="compositionally biased region" description="Basic and acidic residues" evidence="8">
    <location>
        <begin position="359"/>
        <end position="368"/>
    </location>
</feature>
<proteinExistence type="inferred from homology"/>
<comment type="subcellular location">
    <subcellularLocation>
        <location evidence="1">Endomembrane system</location>
        <topology evidence="1">Peripheral membrane protein</topology>
    </subcellularLocation>
</comment>
<feature type="region of interest" description="Disordered" evidence="8">
    <location>
        <begin position="359"/>
        <end position="439"/>
    </location>
</feature>